<name>A0A6H0KJZ7_9BACE</name>
<protein>
    <submittedName>
        <fullName evidence="1">DUF1566 domain-containing protein</fullName>
    </submittedName>
</protein>
<dbReference type="CDD" id="cd13120">
    <property type="entry name" value="BF2867_like_N"/>
    <property type="match status" value="1"/>
</dbReference>
<sequence length="512" mass="57761">MKANIKSLLLCLSIITYCSCSENYEEENSNKSSILEITTGIQTRSVIESTSFSGGEQIGVYASDTEGEDYAEGSWNMKAVYNNKWYFDNPLILSEQKATIYAYYPYNEKATIGKSTFVNITPNVYEAIGGQADYLYGQGEADATYPTAKITFKHALARITFAIKRDKNDAGNGVLNKITLRNALGKKTISTTGTMDITTGTITPNVKENASVILSTNYTLNNSTEQKVDILVIPTEITEGDVELVLTIDEGLYVIKMPATKWEKGQQYTYPIIINRTDAHMGEITKAQIGDYYYKDGTWSTEYNSQKVCIGIIFALSDEKDGDINISLKASEHGRIVALNDIEGDYLWIDRDYIDVEGIPNYSSVDGYIKNGYLPHDGNDNYQTEKEHIQPWNLNSWPEINGKYYAFTDYTGRQHNSYLKQTDYPAALNCDSSRDGFWYLPSIGEMARLGMAYSAGLISSVKQDNFSNFHEVDYWTSSEYNEEMAWRYNPSNAYVGQYNKKSRLRVRPVSSF</sequence>
<evidence type="ECO:0000313" key="1">
    <source>
        <dbReference type="EMBL" id="QIU92888.1"/>
    </source>
</evidence>
<dbReference type="AlphaFoldDB" id="A0A6H0KJZ7"/>
<dbReference type="CDD" id="cd13121">
    <property type="entry name" value="BF2867_like_C"/>
    <property type="match status" value="1"/>
</dbReference>
<evidence type="ECO:0000313" key="2">
    <source>
        <dbReference type="Proteomes" id="UP000501780"/>
    </source>
</evidence>
<dbReference type="Gene3D" id="2.60.40.2630">
    <property type="match status" value="1"/>
</dbReference>
<dbReference type="Proteomes" id="UP000501780">
    <property type="component" value="Chromosome"/>
</dbReference>
<dbReference type="InterPro" id="IPR025049">
    <property type="entry name" value="Mfa-like_1"/>
</dbReference>
<organism evidence="1 2">
    <name type="scientific">Bacteroides faecium</name>
    <dbReference type="NCBI Taxonomy" id="2715212"/>
    <lineage>
        <taxon>Bacteria</taxon>
        <taxon>Pseudomonadati</taxon>
        <taxon>Bacteroidota</taxon>
        <taxon>Bacteroidia</taxon>
        <taxon>Bacteroidales</taxon>
        <taxon>Bacteroidaceae</taxon>
        <taxon>Bacteroides</taxon>
    </lineage>
</organism>
<dbReference type="Pfam" id="PF13149">
    <property type="entry name" value="Mfa_like_1"/>
    <property type="match status" value="1"/>
</dbReference>
<dbReference type="RefSeq" id="WP_167959640.1">
    <property type="nucleotide sequence ID" value="NZ_CP050831.1"/>
</dbReference>
<dbReference type="Gene3D" id="2.60.40.2620">
    <property type="entry name" value="Fimbrillin-like"/>
    <property type="match status" value="1"/>
</dbReference>
<reference evidence="1 2" key="1">
    <citation type="submission" date="2020-03" db="EMBL/GenBank/DDBJ databases">
        <title>Genomic analysis of Bacteroides faecium CBA7301.</title>
        <authorList>
            <person name="Kim J."/>
            <person name="Roh S.W."/>
        </authorList>
    </citation>
    <scope>NUCLEOTIDE SEQUENCE [LARGE SCALE GENOMIC DNA]</scope>
    <source>
        <strain evidence="1 2">CBA7301</strain>
    </source>
</reference>
<dbReference type="InterPro" id="IPR042278">
    <property type="entry name" value="Mfa-like_1_N"/>
</dbReference>
<proteinExistence type="predicted"/>
<accession>A0A6H0KJZ7</accession>
<keyword evidence="2" id="KW-1185">Reference proteome</keyword>
<dbReference type="EMBL" id="CP050831">
    <property type="protein sequence ID" value="QIU92888.1"/>
    <property type="molecule type" value="Genomic_DNA"/>
</dbReference>
<gene>
    <name evidence="1" type="ORF">BacF7301_01410</name>
</gene>
<dbReference type="KEGG" id="bfc:BacF7301_01410"/>